<evidence type="ECO:0000259" key="11">
    <source>
        <dbReference type="Pfam" id="PF03033"/>
    </source>
</evidence>
<dbReference type="GO" id="GO:0005886">
    <property type="term" value="C:plasma membrane"/>
    <property type="evidence" value="ECO:0007669"/>
    <property type="project" value="UniProtKB-SubCell"/>
</dbReference>
<keyword evidence="8 10" id="KW-0131">Cell cycle</keyword>
<evidence type="ECO:0000256" key="1">
    <source>
        <dbReference type="ARBA" id="ARBA00022475"/>
    </source>
</evidence>
<keyword evidence="5 10" id="KW-0133">Cell shape</keyword>
<dbReference type="EC" id="2.4.1.227" evidence="10"/>
<evidence type="ECO:0000256" key="6">
    <source>
        <dbReference type="ARBA" id="ARBA00022984"/>
    </source>
</evidence>
<dbReference type="GO" id="GO:0050511">
    <property type="term" value="F:undecaprenyldiphospho-muramoylpentapeptide beta-N-acetylglucosaminyltransferase activity"/>
    <property type="evidence" value="ECO:0007669"/>
    <property type="project" value="UniProtKB-UniRule"/>
</dbReference>
<evidence type="ECO:0000256" key="9">
    <source>
        <dbReference type="ARBA" id="ARBA00023316"/>
    </source>
</evidence>
<gene>
    <name evidence="10 13" type="primary">murG</name>
    <name evidence="13" type="ORF">EK0264_01775</name>
</gene>
<proteinExistence type="inferred from homology"/>
<feature type="binding site" evidence="10">
    <location>
        <begin position="23"/>
        <end position="25"/>
    </location>
    <ligand>
        <name>UDP-N-acetyl-alpha-D-glucosamine</name>
        <dbReference type="ChEBI" id="CHEBI:57705"/>
    </ligand>
</feature>
<dbReference type="SUPFAM" id="SSF53756">
    <property type="entry name" value="UDP-Glycosyltransferase/glycogen phosphorylase"/>
    <property type="match status" value="1"/>
</dbReference>
<dbReference type="UniPathway" id="UPA00219"/>
<dbReference type="CDD" id="cd03785">
    <property type="entry name" value="GT28_MurG"/>
    <property type="match status" value="1"/>
</dbReference>
<keyword evidence="14" id="KW-1185">Reference proteome</keyword>
<dbReference type="GO" id="GO:0071555">
    <property type="term" value="P:cell wall organization"/>
    <property type="evidence" value="ECO:0007669"/>
    <property type="project" value="UniProtKB-KW"/>
</dbReference>
<comment type="catalytic activity">
    <reaction evidence="10">
        <text>di-trans,octa-cis-undecaprenyl diphospho-N-acetyl-alpha-D-muramoyl-L-alanyl-D-glutamyl-meso-2,6-diaminopimeloyl-D-alanyl-D-alanine + UDP-N-acetyl-alpha-D-glucosamine = di-trans,octa-cis-undecaprenyl diphospho-[N-acetyl-alpha-D-glucosaminyl-(1-&gt;4)]-N-acetyl-alpha-D-muramoyl-L-alanyl-D-glutamyl-meso-2,6-diaminopimeloyl-D-alanyl-D-alanine + UDP + H(+)</text>
        <dbReference type="Rhea" id="RHEA:31227"/>
        <dbReference type="ChEBI" id="CHEBI:15378"/>
        <dbReference type="ChEBI" id="CHEBI:57705"/>
        <dbReference type="ChEBI" id="CHEBI:58223"/>
        <dbReference type="ChEBI" id="CHEBI:61387"/>
        <dbReference type="ChEBI" id="CHEBI:61388"/>
        <dbReference type="EC" id="2.4.1.227"/>
    </reaction>
</comment>
<accession>A0A7L4YJ51</accession>
<evidence type="ECO:0000256" key="2">
    <source>
        <dbReference type="ARBA" id="ARBA00022618"/>
    </source>
</evidence>
<dbReference type="InterPro" id="IPR004276">
    <property type="entry name" value="GlycoTrans_28_N"/>
</dbReference>
<dbReference type="EMBL" id="CP047156">
    <property type="protein sequence ID" value="QHB99141.1"/>
    <property type="molecule type" value="Genomic_DNA"/>
</dbReference>
<feature type="binding site" evidence="10">
    <location>
        <position position="303"/>
    </location>
    <ligand>
        <name>UDP-N-acetyl-alpha-D-glucosamine</name>
        <dbReference type="ChEBI" id="CHEBI:57705"/>
    </ligand>
</feature>
<protein>
    <recommendedName>
        <fullName evidence="10">UDP-N-acetylglucosamine--N-acetylmuramyl-(pentapeptide) pyrophosphoryl-undecaprenol N-acetylglucosamine transferase</fullName>
        <ecNumber evidence="10">2.4.1.227</ecNumber>
    </recommendedName>
    <alternativeName>
        <fullName evidence="10">Undecaprenyl-PP-MurNAc-pentapeptide-UDPGlcNAc GlcNAc transferase</fullName>
    </alternativeName>
</protein>
<evidence type="ECO:0000256" key="7">
    <source>
        <dbReference type="ARBA" id="ARBA00023136"/>
    </source>
</evidence>
<dbReference type="AlphaFoldDB" id="A0A7L4YJ51"/>
<reference evidence="13 14" key="1">
    <citation type="journal article" date="2018" name="Int. J. Syst. Evol. Microbiol.">
        <title>Epidermidibacterium keratini gen. nov., sp. nov., a member of the family Sporichthyaceae, isolated from keratin epidermis.</title>
        <authorList>
            <person name="Lee D.G."/>
            <person name="Trujillo M.E."/>
            <person name="Kang S."/>
            <person name="Nam J.J."/>
            <person name="Kim Y.J."/>
        </authorList>
    </citation>
    <scope>NUCLEOTIDE SEQUENCE [LARGE SCALE GENOMIC DNA]</scope>
    <source>
        <strain evidence="13 14">EPI-7</strain>
    </source>
</reference>
<comment type="function">
    <text evidence="10">Cell wall formation. Catalyzes the transfer of a GlcNAc subunit on undecaprenyl-pyrophosphoryl-MurNAc-pentapeptide (lipid intermediate I) to form undecaprenyl-pyrophosphoryl-MurNAc-(pentapeptide)GlcNAc (lipid intermediate II).</text>
</comment>
<dbReference type="PANTHER" id="PTHR21015:SF22">
    <property type="entry name" value="GLYCOSYLTRANSFERASE"/>
    <property type="match status" value="1"/>
</dbReference>
<dbReference type="Gene3D" id="3.40.50.2000">
    <property type="entry name" value="Glycogen Phosphorylase B"/>
    <property type="match status" value="2"/>
</dbReference>
<keyword evidence="7 10" id="KW-0472">Membrane</keyword>
<dbReference type="GO" id="GO:0009252">
    <property type="term" value="P:peptidoglycan biosynthetic process"/>
    <property type="evidence" value="ECO:0007669"/>
    <property type="project" value="UniProtKB-UniRule"/>
</dbReference>
<dbReference type="InterPro" id="IPR006009">
    <property type="entry name" value="GlcNAc_MurG"/>
</dbReference>
<dbReference type="GO" id="GO:0008360">
    <property type="term" value="P:regulation of cell shape"/>
    <property type="evidence" value="ECO:0007669"/>
    <property type="project" value="UniProtKB-KW"/>
</dbReference>
<dbReference type="FunCoup" id="A0A7L4YJ51">
    <property type="interactions" value="72"/>
</dbReference>
<evidence type="ECO:0000256" key="4">
    <source>
        <dbReference type="ARBA" id="ARBA00022679"/>
    </source>
</evidence>
<evidence type="ECO:0000256" key="3">
    <source>
        <dbReference type="ARBA" id="ARBA00022676"/>
    </source>
</evidence>
<evidence type="ECO:0000256" key="5">
    <source>
        <dbReference type="ARBA" id="ARBA00022960"/>
    </source>
</evidence>
<comment type="pathway">
    <text evidence="10">Cell wall biogenesis; peptidoglycan biosynthesis.</text>
</comment>
<dbReference type="Pfam" id="PF03033">
    <property type="entry name" value="Glyco_transf_28"/>
    <property type="match status" value="1"/>
</dbReference>
<keyword evidence="9 10" id="KW-0961">Cell wall biogenesis/degradation</keyword>
<feature type="binding site" evidence="10">
    <location>
        <position position="208"/>
    </location>
    <ligand>
        <name>UDP-N-acetyl-alpha-D-glucosamine</name>
        <dbReference type="ChEBI" id="CHEBI:57705"/>
    </ligand>
</feature>
<comment type="similarity">
    <text evidence="10">Belongs to the glycosyltransferase 28 family. MurG subfamily.</text>
</comment>
<dbReference type="Proteomes" id="UP000463857">
    <property type="component" value="Chromosome"/>
</dbReference>
<feature type="binding site" evidence="10">
    <location>
        <position position="259"/>
    </location>
    <ligand>
        <name>UDP-N-acetyl-alpha-D-glucosamine</name>
        <dbReference type="ChEBI" id="CHEBI:57705"/>
    </ligand>
</feature>
<dbReference type="KEGG" id="eke:EK0264_01775"/>
<feature type="binding site" evidence="10">
    <location>
        <position position="137"/>
    </location>
    <ligand>
        <name>UDP-N-acetyl-alpha-D-glucosamine</name>
        <dbReference type="ChEBI" id="CHEBI:57705"/>
    </ligand>
</feature>
<feature type="domain" description="Glycosyl transferase family 28 C-terminal" evidence="12">
    <location>
        <begin position="201"/>
        <end position="360"/>
    </location>
</feature>
<dbReference type="NCBIfam" id="TIGR01133">
    <property type="entry name" value="murG"/>
    <property type="match status" value="1"/>
</dbReference>
<name>A0A7L4YJ51_9ACTN</name>
<keyword evidence="1 10" id="KW-1003">Cell membrane</keyword>
<sequence>MDAGRRGGGQVLSRHIVLTGGGTAGHIEPMLATAAALQRLEPGIGITCVGSAGGLETTLVPERGYDLEVVAAVPLPRKPSLDLVALPMRLRRARSQAKAILKRVDAAAVVGFGGYAALPSYLAARSLKVPIVVHEANATPGIANKVGARWAAVIAQATPASALPGGEVTGMPIRASIAALDRAALRSEARAHFGLRESDPTLLVYGGSQGAQRINEAILAAADRLHNAGIAVLHGFGRKNQVDAPAYSSGPRYVAWPYIDRMDLAYAAADFVLCRSGMGTVAEVSAVGLPAMYVPLPHGNGEQRRNAEPIVAAGGGLIVDNAALTGDLIADELPPILTDPTRLAAMAAGARAGGHAEAADVLARRVLEVAR</sequence>
<keyword evidence="6 10" id="KW-0573">Peptidoglycan synthesis</keyword>
<dbReference type="InParanoid" id="A0A7L4YJ51"/>
<feature type="domain" description="Glycosyltransferase family 28 N-terminal" evidence="11">
    <location>
        <begin position="16"/>
        <end position="154"/>
    </location>
</feature>
<dbReference type="OrthoDB" id="9808936at2"/>
<evidence type="ECO:0000313" key="14">
    <source>
        <dbReference type="Proteomes" id="UP000463857"/>
    </source>
</evidence>
<keyword evidence="3 10" id="KW-0328">Glycosyltransferase</keyword>
<dbReference type="GO" id="GO:0051301">
    <property type="term" value="P:cell division"/>
    <property type="evidence" value="ECO:0007669"/>
    <property type="project" value="UniProtKB-KW"/>
</dbReference>
<keyword evidence="2 10" id="KW-0132">Cell division</keyword>
<keyword evidence="4 10" id="KW-0808">Transferase</keyword>
<dbReference type="GO" id="GO:0005975">
    <property type="term" value="P:carbohydrate metabolic process"/>
    <property type="evidence" value="ECO:0007669"/>
    <property type="project" value="InterPro"/>
</dbReference>
<comment type="caution">
    <text evidence="10">Lacks conserved residue(s) required for the propagation of feature annotation.</text>
</comment>
<comment type="subcellular location">
    <subcellularLocation>
        <location evidence="10">Cell membrane</location>
        <topology evidence="10">Peripheral membrane protein</topology>
        <orientation evidence="10">Cytoplasmic side</orientation>
    </subcellularLocation>
</comment>
<organism evidence="13 14">
    <name type="scientific">Epidermidibacterium keratini</name>
    <dbReference type="NCBI Taxonomy" id="1891644"/>
    <lineage>
        <taxon>Bacteria</taxon>
        <taxon>Bacillati</taxon>
        <taxon>Actinomycetota</taxon>
        <taxon>Actinomycetes</taxon>
        <taxon>Sporichthyales</taxon>
        <taxon>Sporichthyaceae</taxon>
        <taxon>Epidermidibacterium</taxon>
    </lineage>
</organism>
<evidence type="ECO:0000259" key="12">
    <source>
        <dbReference type="Pfam" id="PF04101"/>
    </source>
</evidence>
<feature type="binding site" evidence="10">
    <location>
        <position position="174"/>
    </location>
    <ligand>
        <name>UDP-N-acetyl-alpha-D-glucosamine</name>
        <dbReference type="ChEBI" id="CHEBI:57705"/>
    </ligand>
</feature>
<dbReference type="Pfam" id="PF04101">
    <property type="entry name" value="Glyco_tran_28_C"/>
    <property type="match status" value="1"/>
</dbReference>
<dbReference type="PANTHER" id="PTHR21015">
    <property type="entry name" value="UDP-N-ACETYLGLUCOSAMINE--N-ACETYLMURAMYL-(PENTAPEPTIDE) PYROPHOSPHORYL-UNDECAPRENOL N-ACETYLGLUCOSAMINE TRANSFERASE 1"/>
    <property type="match status" value="1"/>
</dbReference>
<evidence type="ECO:0000256" key="8">
    <source>
        <dbReference type="ARBA" id="ARBA00023306"/>
    </source>
</evidence>
<evidence type="ECO:0000256" key="10">
    <source>
        <dbReference type="HAMAP-Rule" id="MF_00033"/>
    </source>
</evidence>
<evidence type="ECO:0000313" key="13">
    <source>
        <dbReference type="EMBL" id="QHB99141.1"/>
    </source>
</evidence>
<dbReference type="HAMAP" id="MF_00033">
    <property type="entry name" value="MurG"/>
    <property type="match status" value="1"/>
</dbReference>
<dbReference type="InterPro" id="IPR007235">
    <property type="entry name" value="Glyco_trans_28_C"/>
</dbReference>